<reference evidence="2" key="1">
    <citation type="journal article" date="2019" name="Int. J. Syst. Evol. Microbiol.">
        <title>The Global Catalogue of Microorganisms (GCM) 10K type strain sequencing project: providing services to taxonomists for standard genome sequencing and annotation.</title>
        <authorList>
            <consortium name="The Broad Institute Genomics Platform"/>
            <consortium name="The Broad Institute Genome Sequencing Center for Infectious Disease"/>
            <person name="Wu L."/>
            <person name="Ma J."/>
        </authorList>
    </citation>
    <scope>NUCLEOTIDE SEQUENCE [LARGE SCALE GENOMIC DNA]</scope>
    <source>
        <strain evidence="2">NBRC 103632</strain>
    </source>
</reference>
<organism evidence="1 2">
    <name type="scientific">Methylobacterium tardum</name>
    <dbReference type="NCBI Taxonomy" id="374432"/>
    <lineage>
        <taxon>Bacteria</taxon>
        <taxon>Pseudomonadati</taxon>
        <taxon>Pseudomonadota</taxon>
        <taxon>Alphaproteobacteria</taxon>
        <taxon>Hyphomicrobiales</taxon>
        <taxon>Methylobacteriaceae</taxon>
        <taxon>Methylobacterium</taxon>
    </lineage>
</organism>
<gene>
    <name evidence="1" type="ORF">GCM10007890_59810</name>
</gene>
<name>A0AA37TQN5_9HYPH</name>
<dbReference type="Proteomes" id="UP001157440">
    <property type="component" value="Unassembled WGS sequence"/>
</dbReference>
<keyword evidence="2" id="KW-1185">Reference proteome</keyword>
<dbReference type="AlphaFoldDB" id="A0AA37TQN5"/>
<dbReference type="RefSeq" id="WP_238195409.1">
    <property type="nucleotide sequence ID" value="NZ_BPQZ01000005.1"/>
</dbReference>
<evidence type="ECO:0000313" key="2">
    <source>
        <dbReference type="Proteomes" id="UP001157440"/>
    </source>
</evidence>
<accession>A0AA37TQN5</accession>
<proteinExistence type="predicted"/>
<protein>
    <submittedName>
        <fullName evidence="1">Uncharacterized protein</fullName>
    </submittedName>
</protein>
<comment type="caution">
    <text evidence="1">The sequence shown here is derived from an EMBL/GenBank/DDBJ whole genome shotgun (WGS) entry which is preliminary data.</text>
</comment>
<evidence type="ECO:0000313" key="1">
    <source>
        <dbReference type="EMBL" id="GLS73966.1"/>
    </source>
</evidence>
<dbReference type="EMBL" id="BSPL01000033">
    <property type="protein sequence ID" value="GLS73966.1"/>
    <property type="molecule type" value="Genomic_DNA"/>
</dbReference>
<sequence length="187" mass="20305">MRTALAALALVVAAGGGIDRAWAWDACEAIALRDVPAIEAPDSILAKGDIDAAITQYRVSKATKRAVFCSHGGYCYPTHVTIKGEKVEALRLTNCKIGSKSDYQDDEDTFYPVDIIREKFTPAQLRRYDTEDTLSQMGLCSACVGDVAGQYLSKPESRCGRLVKSAFEGNPKAKDALQNPPNACQRE</sequence>